<dbReference type="InterPro" id="IPR051906">
    <property type="entry name" value="TolC-like"/>
</dbReference>
<dbReference type="RefSeq" id="WP_058357685.1">
    <property type="nucleotide sequence ID" value="NZ_CABKVG010000010.1"/>
</dbReference>
<reference evidence="9 10" key="1">
    <citation type="journal article" date="2022" name="Res Sq">
        <title>Evolution of multicellular longitudinally dividing oral cavity symbionts (Neisseriaceae).</title>
        <authorList>
            <person name="Nyongesa S."/>
            <person name="Weber P."/>
            <person name="Bernet E."/>
            <person name="Pullido F."/>
            <person name="Nieckarz M."/>
            <person name="Delaby M."/>
            <person name="Nieves C."/>
            <person name="Viehboeck T."/>
            <person name="Krause N."/>
            <person name="Rivera-Millot A."/>
            <person name="Nakamura A."/>
            <person name="Vischer N."/>
            <person name="VanNieuwenhze M."/>
            <person name="Brun Y."/>
            <person name="Cava F."/>
            <person name="Bulgheresi S."/>
            <person name="Veyrier F."/>
        </authorList>
    </citation>
    <scope>NUCLEOTIDE SEQUENCE [LARGE SCALE GENOMIC DNA]</scope>
    <source>
        <strain evidence="9 10">SN4</strain>
    </source>
</reference>
<evidence type="ECO:0000313" key="10">
    <source>
        <dbReference type="Proteomes" id="UP000832011"/>
    </source>
</evidence>
<keyword evidence="3" id="KW-0813">Transport</keyword>
<feature type="chain" id="PRO_5045346150" evidence="8">
    <location>
        <begin position="22"/>
        <end position="443"/>
    </location>
</feature>
<organism evidence="9 10">
    <name type="scientific">Vitreoscilla massiliensis</name>
    <dbReference type="NCBI Taxonomy" id="1689272"/>
    <lineage>
        <taxon>Bacteria</taxon>
        <taxon>Pseudomonadati</taxon>
        <taxon>Pseudomonadota</taxon>
        <taxon>Betaproteobacteria</taxon>
        <taxon>Neisseriales</taxon>
        <taxon>Neisseriaceae</taxon>
        <taxon>Vitreoscilla</taxon>
    </lineage>
</organism>
<dbReference type="Gene3D" id="1.20.1600.10">
    <property type="entry name" value="Outer membrane efflux proteins (OEP)"/>
    <property type="match status" value="1"/>
</dbReference>
<dbReference type="PANTHER" id="PTHR30026">
    <property type="entry name" value="OUTER MEMBRANE PROTEIN TOLC"/>
    <property type="match status" value="1"/>
</dbReference>
<keyword evidence="6" id="KW-0472">Membrane</keyword>
<evidence type="ECO:0000256" key="3">
    <source>
        <dbReference type="ARBA" id="ARBA00022448"/>
    </source>
</evidence>
<evidence type="ECO:0000256" key="1">
    <source>
        <dbReference type="ARBA" id="ARBA00004442"/>
    </source>
</evidence>
<keyword evidence="4" id="KW-1134">Transmembrane beta strand</keyword>
<evidence type="ECO:0000256" key="2">
    <source>
        <dbReference type="ARBA" id="ARBA00007613"/>
    </source>
</evidence>
<dbReference type="Pfam" id="PF02321">
    <property type="entry name" value="OEP"/>
    <property type="match status" value="2"/>
</dbReference>
<dbReference type="NCBIfam" id="TIGR01844">
    <property type="entry name" value="type_I_sec_TolC"/>
    <property type="match status" value="1"/>
</dbReference>
<comment type="similarity">
    <text evidence="2">Belongs to the outer membrane factor (OMF) (TC 1.B.17) family.</text>
</comment>
<proteinExistence type="inferred from homology"/>
<evidence type="ECO:0000256" key="6">
    <source>
        <dbReference type="ARBA" id="ARBA00023136"/>
    </source>
</evidence>
<protein>
    <submittedName>
        <fullName evidence="9">TolC family outer membrane protein</fullName>
    </submittedName>
</protein>
<name>A0ABY4DYM6_9NEIS</name>
<dbReference type="PANTHER" id="PTHR30026:SF20">
    <property type="entry name" value="OUTER MEMBRANE PROTEIN TOLC"/>
    <property type="match status" value="1"/>
</dbReference>
<evidence type="ECO:0000256" key="4">
    <source>
        <dbReference type="ARBA" id="ARBA00022452"/>
    </source>
</evidence>
<evidence type="ECO:0000256" key="7">
    <source>
        <dbReference type="ARBA" id="ARBA00023237"/>
    </source>
</evidence>
<dbReference type="EMBL" id="CP091511">
    <property type="protein sequence ID" value="UOO88627.1"/>
    <property type="molecule type" value="Genomic_DNA"/>
</dbReference>
<keyword evidence="10" id="KW-1185">Reference proteome</keyword>
<feature type="signal peptide" evidence="8">
    <location>
        <begin position="1"/>
        <end position="21"/>
    </location>
</feature>
<comment type="subcellular location">
    <subcellularLocation>
        <location evidence="1">Cell outer membrane</location>
    </subcellularLocation>
</comment>
<keyword evidence="7" id="KW-0998">Cell outer membrane</keyword>
<gene>
    <name evidence="9" type="ORF">LVJ82_14310</name>
</gene>
<keyword evidence="8" id="KW-0732">Signal</keyword>
<accession>A0ABY4DYM6</accession>
<dbReference type="InterPro" id="IPR003423">
    <property type="entry name" value="OMP_efflux"/>
</dbReference>
<evidence type="ECO:0000256" key="8">
    <source>
        <dbReference type="SAM" id="SignalP"/>
    </source>
</evidence>
<sequence length="443" mass="48767">MKRCIAYTVSLLATFSPLANAFDLQDAWDAALAYDASHSAAAYQRLAAQEQIPQARAPLLPQVALNGSYQRNYPIKPDSDANNSYGYNVQATQTLFDAGKYADYQQGKLAAQLADAQFDLSEQQLLLNVSQAYFDVLTAYDLISASSAAKKLYERQLEQAKTMFDVGAATIVDTHEAQAGLDNAQVQVLNAEQKLHLAQQKLEYYTGLNPAEIERIDGARVSRIVANKPLSEWQQLAYRSNTNIGAKQLAVAQAQAAVQKARANRYPKLELQAAYQDQHQQVSSMGFNENVHNKGASVGVNLSMPLYAGGALNSQVRQAQLELLQREDELTASKRDTDLQVREQYLNVQSGLAQVQALEQLVYTNRKKLESSQLGQQVGVRSNLDVIQAQQTLADSEQQLAKARYDYLQAQLALSQAAGQLQSGDALQQINAAIRTQPLRKTP</sequence>
<keyword evidence="5" id="KW-0812">Transmembrane</keyword>
<dbReference type="Proteomes" id="UP000832011">
    <property type="component" value="Chromosome"/>
</dbReference>
<dbReference type="SUPFAM" id="SSF56954">
    <property type="entry name" value="Outer membrane efflux proteins (OEP)"/>
    <property type="match status" value="1"/>
</dbReference>
<dbReference type="InterPro" id="IPR010130">
    <property type="entry name" value="T1SS_OMP_TolC"/>
</dbReference>
<evidence type="ECO:0000256" key="5">
    <source>
        <dbReference type="ARBA" id="ARBA00022692"/>
    </source>
</evidence>
<evidence type="ECO:0000313" key="9">
    <source>
        <dbReference type="EMBL" id="UOO88627.1"/>
    </source>
</evidence>